<dbReference type="InterPro" id="IPR021719">
    <property type="entry name" value="Prot_inh_I78"/>
</dbReference>
<dbReference type="Proteomes" id="UP000642180">
    <property type="component" value="Unassembled WGS sequence"/>
</dbReference>
<evidence type="ECO:0000313" key="2">
    <source>
        <dbReference type="EMBL" id="GGI19068.1"/>
    </source>
</evidence>
<feature type="chain" id="PRO_5035304404" description="Peptidase inhibitor I78 family protein" evidence="1">
    <location>
        <begin position="21"/>
        <end position="100"/>
    </location>
</feature>
<organism evidence="2 3">
    <name type="scientific">Oxalicibacterium faecigallinarum</name>
    <dbReference type="NCBI Taxonomy" id="573741"/>
    <lineage>
        <taxon>Bacteria</taxon>
        <taxon>Pseudomonadati</taxon>
        <taxon>Pseudomonadota</taxon>
        <taxon>Betaproteobacteria</taxon>
        <taxon>Burkholderiales</taxon>
        <taxon>Oxalobacteraceae</taxon>
        <taxon>Oxalicibacterium</taxon>
    </lineage>
</organism>
<dbReference type="PROSITE" id="PS51257">
    <property type="entry name" value="PROKAR_LIPOPROTEIN"/>
    <property type="match status" value="1"/>
</dbReference>
<name>A0A8J3AQJ6_9BURK</name>
<dbReference type="AlphaFoldDB" id="A0A8J3AQJ6"/>
<dbReference type="EMBL" id="BMDI01000001">
    <property type="protein sequence ID" value="GGI19068.1"/>
    <property type="molecule type" value="Genomic_DNA"/>
</dbReference>
<protein>
    <recommendedName>
        <fullName evidence="4">Peptidase inhibitor I78 family protein</fullName>
    </recommendedName>
</protein>
<keyword evidence="3" id="KW-1185">Reference proteome</keyword>
<evidence type="ECO:0000256" key="1">
    <source>
        <dbReference type="SAM" id="SignalP"/>
    </source>
</evidence>
<accession>A0A8J3AQJ6</accession>
<comment type="caution">
    <text evidence="2">The sequence shown here is derived from an EMBL/GenBank/DDBJ whole genome shotgun (WGS) entry which is preliminary data.</text>
</comment>
<reference evidence="3" key="1">
    <citation type="journal article" date="2019" name="Int. J. Syst. Evol. Microbiol.">
        <title>The Global Catalogue of Microorganisms (GCM) 10K type strain sequencing project: providing services to taxonomists for standard genome sequencing and annotation.</title>
        <authorList>
            <consortium name="The Broad Institute Genomics Platform"/>
            <consortium name="The Broad Institute Genome Sequencing Center for Infectious Disease"/>
            <person name="Wu L."/>
            <person name="Ma J."/>
        </authorList>
    </citation>
    <scope>NUCLEOTIDE SEQUENCE [LARGE SCALE GENOMIC DNA]</scope>
    <source>
        <strain evidence="3">CCM 2767</strain>
    </source>
</reference>
<proteinExistence type="predicted"/>
<feature type="signal peptide" evidence="1">
    <location>
        <begin position="1"/>
        <end position="20"/>
    </location>
</feature>
<sequence length="100" mass="10854">MKTKPISVVAILLATWTLTACQTSRGNMDNSTKTNVCRPDAAEALVGMNRLTDEQAMQRTGATIVRQIAPGQGVTMDYRQERVTIETDPRTGKITRAACG</sequence>
<dbReference type="Gene3D" id="3.30.10.10">
    <property type="entry name" value="Trypsin Inhibitor V, subunit A"/>
    <property type="match status" value="1"/>
</dbReference>
<dbReference type="Pfam" id="PF11720">
    <property type="entry name" value="Inhibitor_I78"/>
    <property type="match status" value="1"/>
</dbReference>
<evidence type="ECO:0000313" key="3">
    <source>
        <dbReference type="Proteomes" id="UP000642180"/>
    </source>
</evidence>
<keyword evidence="1" id="KW-0732">Signal</keyword>
<evidence type="ECO:0008006" key="4">
    <source>
        <dbReference type="Google" id="ProtNLM"/>
    </source>
</evidence>
<gene>
    <name evidence="2" type="ORF">GCM10008066_17230</name>
</gene>